<name>A0ABX0SV92_9PSEU</name>
<protein>
    <recommendedName>
        <fullName evidence="9">GPR1/FUN34/yaaH family protein</fullName>
    </recommendedName>
</protein>
<feature type="transmembrane region" description="Helical" evidence="6">
    <location>
        <begin position="28"/>
        <end position="47"/>
    </location>
</feature>
<dbReference type="PANTHER" id="PTHR31123:SF1">
    <property type="entry name" value="ACCUMULATION OF DYADS PROTEIN 2-RELATED"/>
    <property type="match status" value="1"/>
</dbReference>
<reference evidence="7 8" key="1">
    <citation type="submission" date="2020-03" db="EMBL/GenBank/DDBJ databases">
        <title>Sequencing the genomes of 1000 actinobacteria strains.</title>
        <authorList>
            <person name="Klenk H.-P."/>
        </authorList>
    </citation>
    <scope>NUCLEOTIDE SEQUENCE [LARGE SCALE GENOMIC DNA]</scope>
    <source>
        <strain evidence="7 8">DSM 45668</strain>
    </source>
</reference>
<keyword evidence="3 6" id="KW-0812">Transmembrane</keyword>
<feature type="transmembrane region" description="Helical" evidence="6">
    <location>
        <begin position="140"/>
        <end position="163"/>
    </location>
</feature>
<organism evidence="7 8">
    <name type="scientific">Amycolatopsis viridis</name>
    <dbReference type="NCBI Taxonomy" id="185678"/>
    <lineage>
        <taxon>Bacteria</taxon>
        <taxon>Bacillati</taxon>
        <taxon>Actinomycetota</taxon>
        <taxon>Actinomycetes</taxon>
        <taxon>Pseudonocardiales</taxon>
        <taxon>Pseudonocardiaceae</taxon>
        <taxon>Amycolatopsis</taxon>
    </lineage>
</organism>
<dbReference type="Proteomes" id="UP000754495">
    <property type="component" value="Unassembled WGS sequence"/>
</dbReference>
<gene>
    <name evidence="7" type="ORF">FHX46_003373</name>
</gene>
<evidence type="ECO:0000256" key="5">
    <source>
        <dbReference type="ARBA" id="ARBA00023136"/>
    </source>
</evidence>
<keyword evidence="4 6" id="KW-1133">Transmembrane helix</keyword>
<evidence type="ECO:0000256" key="4">
    <source>
        <dbReference type="ARBA" id="ARBA00022989"/>
    </source>
</evidence>
<sequence length="213" mass="22534">MMVHTEKGSVEAPVTPQVDPGAHIADPAPLGLAAFAMTTFVLSVFNAKLISNTALEAVVLPLALFYGGLGQFMAGMWEFRKGNTFGALAFTSFGAFWLSFAAYVKFVEPGLGASAATATGLYLLAWTIFTAYMTVAAARVSGAVLAVFVFLTLTFLFLTIGTWAASPSMGKVGGWLGLVTAVLAWYASFAAVTNFTWKRSVLPLFPLSSAPHR</sequence>
<evidence type="ECO:0000256" key="3">
    <source>
        <dbReference type="ARBA" id="ARBA00022692"/>
    </source>
</evidence>
<evidence type="ECO:0000313" key="7">
    <source>
        <dbReference type="EMBL" id="NIH80843.1"/>
    </source>
</evidence>
<evidence type="ECO:0000256" key="6">
    <source>
        <dbReference type="SAM" id="Phobius"/>
    </source>
</evidence>
<keyword evidence="5 6" id="KW-0472">Membrane</keyword>
<proteinExistence type="inferred from homology"/>
<feature type="transmembrane region" description="Helical" evidence="6">
    <location>
        <begin position="175"/>
        <end position="197"/>
    </location>
</feature>
<dbReference type="EMBL" id="JAANOU010000001">
    <property type="protein sequence ID" value="NIH80843.1"/>
    <property type="molecule type" value="Genomic_DNA"/>
</dbReference>
<comment type="subcellular location">
    <subcellularLocation>
        <location evidence="1">Membrane</location>
        <topology evidence="1">Multi-pass membrane protein</topology>
    </subcellularLocation>
</comment>
<dbReference type="NCBIfam" id="NF038013">
    <property type="entry name" value="AceTr_1"/>
    <property type="match status" value="1"/>
</dbReference>
<dbReference type="PANTHER" id="PTHR31123">
    <property type="entry name" value="ACCUMULATION OF DYADS PROTEIN 2-RELATED"/>
    <property type="match status" value="1"/>
</dbReference>
<evidence type="ECO:0000313" key="8">
    <source>
        <dbReference type="Proteomes" id="UP000754495"/>
    </source>
</evidence>
<comment type="similarity">
    <text evidence="2">Belongs to the acetate uptake transporter (AceTr) (TC 2.A.96) family.</text>
</comment>
<feature type="transmembrane region" description="Helical" evidence="6">
    <location>
        <begin position="54"/>
        <end position="73"/>
    </location>
</feature>
<evidence type="ECO:0000256" key="1">
    <source>
        <dbReference type="ARBA" id="ARBA00004141"/>
    </source>
</evidence>
<feature type="transmembrane region" description="Helical" evidence="6">
    <location>
        <begin position="111"/>
        <end position="134"/>
    </location>
</feature>
<comment type="caution">
    <text evidence="7">The sequence shown here is derived from an EMBL/GenBank/DDBJ whole genome shotgun (WGS) entry which is preliminary data.</text>
</comment>
<evidence type="ECO:0008006" key="9">
    <source>
        <dbReference type="Google" id="ProtNLM"/>
    </source>
</evidence>
<feature type="transmembrane region" description="Helical" evidence="6">
    <location>
        <begin position="85"/>
        <end position="104"/>
    </location>
</feature>
<dbReference type="InterPro" id="IPR000791">
    <property type="entry name" value="Gpr1/Fun34/SatP-like"/>
</dbReference>
<keyword evidence="8" id="KW-1185">Reference proteome</keyword>
<accession>A0ABX0SV92</accession>
<dbReference type="Pfam" id="PF01184">
    <property type="entry name" value="Gpr1_Fun34_YaaH"/>
    <property type="match status" value="1"/>
</dbReference>
<evidence type="ECO:0000256" key="2">
    <source>
        <dbReference type="ARBA" id="ARBA00005587"/>
    </source>
</evidence>
<dbReference type="InterPro" id="IPR051633">
    <property type="entry name" value="AceTr"/>
</dbReference>